<gene>
    <name evidence="8" type="primary">ABSGL_08593.1 scaffold 10421</name>
</gene>
<keyword evidence="9" id="KW-1185">Reference proteome</keyword>
<dbReference type="Pfam" id="PF02737">
    <property type="entry name" value="3HCDH_N"/>
    <property type="match status" value="1"/>
</dbReference>
<dbReference type="InterPro" id="IPR008927">
    <property type="entry name" value="6-PGluconate_DH-like_C_sf"/>
</dbReference>
<dbReference type="Proteomes" id="UP000078561">
    <property type="component" value="Unassembled WGS sequence"/>
</dbReference>
<dbReference type="PANTHER" id="PTHR48075">
    <property type="entry name" value="3-HYDROXYACYL-COA DEHYDROGENASE FAMILY PROTEIN"/>
    <property type="match status" value="1"/>
</dbReference>
<comment type="similarity">
    <text evidence="2">Belongs to the 3-hydroxyacyl-CoA dehydrogenase family.</text>
</comment>
<evidence type="ECO:0000256" key="5">
    <source>
        <dbReference type="PIRSR" id="PIRSR000105-2"/>
    </source>
</evidence>
<dbReference type="SUPFAM" id="SSF48179">
    <property type="entry name" value="6-phosphogluconate dehydrogenase C-terminal domain-like"/>
    <property type="match status" value="1"/>
</dbReference>
<feature type="domain" description="3-hydroxyacyl-CoA dehydrogenase C-terminal" evidence="6">
    <location>
        <begin position="219"/>
        <end position="315"/>
    </location>
</feature>
<dbReference type="GO" id="GO:0070403">
    <property type="term" value="F:NAD+ binding"/>
    <property type="evidence" value="ECO:0007669"/>
    <property type="project" value="InterPro"/>
</dbReference>
<dbReference type="STRING" id="4829.A0A168PQ61"/>
<feature type="domain" description="3-hydroxyacyl-CoA dehydrogenase NAD binding" evidence="7">
    <location>
        <begin position="38"/>
        <end position="217"/>
    </location>
</feature>
<feature type="binding site" evidence="5">
    <location>
        <position position="130"/>
    </location>
    <ligand>
        <name>NAD(+)</name>
        <dbReference type="ChEBI" id="CHEBI:57540"/>
    </ligand>
</feature>
<name>A0A168PQ61_ABSGL</name>
<dbReference type="EMBL" id="LT554016">
    <property type="protein sequence ID" value="SAM02777.1"/>
    <property type="molecule type" value="Genomic_DNA"/>
</dbReference>
<accession>A0A168PQ61</accession>
<evidence type="ECO:0000259" key="7">
    <source>
        <dbReference type="Pfam" id="PF02737"/>
    </source>
</evidence>
<dbReference type="PROSITE" id="PS00067">
    <property type="entry name" value="3HCDH"/>
    <property type="match status" value="1"/>
</dbReference>
<feature type="binding site" evidence="5">
    <location>
        <position position="152"/>
    </location>
    <ligand>
        <name>NAD(+)</name>
        <dbReference type="ChEBI" id="CHEBI:57540"/>
    </ligand>
</feature>
<evidence type="ECO:0000256" key="2">
    <source>
        <dbReference type="ARBA" id="ARBA00009463"/>
    </source>
</evidence>
<dbReference type="InterPro" id="IPR036291">
    <property type="entry name" value="NAD(P)-bd_dom_sf"/>
</dbReference>
<dbReference type="Pfam" id="PF00725">
    <property type="entry name" value="3HCDH"/>
    <property type="match status" value="1"/>
</dbReference>
<dbReference type="InterPro" id="IPR006180">
    <property type="entry name" value="3-OHacyl-CoA_DH_CS"/>
</dbReference>
<feature type="binding site" evidence="5">
    <location>
        <position position="307"/>
    </location>
    <ligand>
        <name>NAD(+)</name>
        <dbReference type="ChEBI" id="CHEBI:57540"/>
    </ligand>
</feature>
<evidence type="ECO:0000259" key="6">
    <source>
        <dbReference type="Pfam" id="PF00725"/>
    </source>
</evidence>
<dbReference type="OMA" id="MAHPMGP"/>
<evidence type="ECO:0000256" key="1">
    <source>
        <dbReference type="ARBA" id="ARBA00005005"/>
    </source>
</evidence>
<dbReference type="InterPro" id="IPR013328">
    <property type="entry name" value="6PGD_dom2"/>
</dbReference>
<feature type="binding site" evidence="5">
    <location>
        <position position="66"/>
    </location>
    <ligand>
        <name>NAD(+)</name>
        <dbReference type="ChEBI" id="CHEBI:57540"/>
    </ligand>
</feature>
<dbReference type="GO" id="GO:0016616">
    <property type="term" value="F:oxidoreductase activity, acting on the CH-OH group of donors, NAD or NADP as acceptor"/>
    <property type="evidence" value="ECO:0007669"/>
    <property type="project" value="InterPro"/>
</dbReference>
<evidence type="ECO:0000256" key="3">
    <source>
        <dbReference type="ARBA" id="ARBA00023002"/>
    </source>
</evidence>
<dbReference type="Gene3D" id="3.40.50.720">
    <property type="entry name" value="NAD(P)-binding Rossmann-like Domain"/>
    <property type="match status" value="1"/>
</dbReference>
<dbReference type="InParanoid" id="A0A168PQ61"/>
<sequence>MLASVTRSSFKLTRPLFNVQSCRQLSSGQTNIDHIKRVGVIGSGQMGLGIAYVAANVTQLPVVLMDISKDQTDRGLAFMNKLLEKDVAKNKITADHANKVRELVSTTNSLQTLDQMDIVIEAASENLNIKSKIFSDLDQICKSDCILASNTSSISITKIGAATKRAENVIGMHFMNPVPVMKLVELIPGLATSPEIVDQTKALATAMGKTTTVVKDIPGFVANRLLMPYINEAVMLLESEFASAEDIDTTMKLGTNMPMGPLTLADFIGLDTCLSIMKVLHENTGDSKYRPSVLLQKYVDAGWVGKKAGRGIYTY</sequence>
<dbReference type="FunFam" id="3.40.50.720:FF:000009">
    <property type="entry name" value="Fatty oxidation complex, alpha subunit"/>
    <property type="match status" value="1"/>
</dbReference>
<feature type="binding site" evidence="5">
    <location>
        <position position="125"/>
    </location>
    <ligand>
        <name>NAD(+)</name>
        <dbReference type="ChEBI" id="CHEBI:57540"/>
    </ligand>
</feature>
<proteinExistence type="inferred from homology"/>
<dbReference type="InterPro" id="IPR022694">
    <property type="entry name" value="3-OHacyl-CoA_DH"/>
</dbReference>
<protein>
    <recommendedName>
        <fullName evidence="10">3-hydroxybutyryl-CoA dehydrogenase</fullName>
    </recommendedName>
</protein>
<feature type="binding site" evidence="5">
    <location>
        <begin position="42"/>
        <end position="47"/>
    </location>
    <ligand>
        <name>NAD(+)</name>
        <dbReference type="ChEBI" id="CHEBI:57540"/>
    </ligand>
</feature>
<dbReference type="InterPro" id="IPR006176">
    <property type="entry name" value="3-OHacyl-CoA_DH_NAD-bd"/>
</dbReference>
<reference evidence="8" key="1">
    <citation type="submission" date="2016-04" db="EMBL/GenBank/DDBJ databases">
        <authorList>
            <person name="Evans L.H."/>
            <person name="Alamgir A."/>
            <person name="Owens N."/>
            <person name="Weber N.D."/>
            <person name="Virtaneva K."/>
            <person name="Barbian K."/>
            <person name="Babar A."/>
            <person name="Rosenke K."/>
        </authorList>
    </citation>
    <scope>NUCLEOTIDE SEQUENCE [LARGE SCALE GENOMIC DNA]</scope>
    <source>
        <strain evidence="8">CBS 101.48</strain>
    </source>
</reference>
<dbReference type="PANTHER" id="PTHR48075:SF5">
    <property type="entry name" value="3-HYDROXYBUTYRYL-COA DEHYDROGENASE"/>
    <property type="match status" value="1"/>
</dbReference>
<dbReference type="AlphaFoldDB" id="A0A168PQ61"/>
<dbReference type="InterPro" id="IPR006108">
    <property type="entry name" value="3HC_DH_C"/>
</dbReference>
<dbReference type="OrthoDB" id="5958943at2759"/>
<feature type="binding site" evidence="5">
    <location>
        <position position="176"/>
    </location>
    <ligand>
        <name>NAD(+)</name>
        <dbReference type="ChEBI" id="CHEBI:57540"/>
    </ligand>
</feature>
<keyword evidence="3" id="KW-0560">Oxidoreductase</keyword>
<feature type="site" description="Important for catalytic activity" evidence="4">
    <location>
        <position position="173"/>
    </location>
</feature>
<dbReference type="SUPFAM" id="SSF51735">
    <property type="entry name" value="NAD(P)-binding Rossmann-fold domains"/>
    <property type="match status" value="1"/>
</dbReference>
<evidence type="ECO:0000313" key="9">
    <source>
        <dbReference type="Proteomes" id="UP000078561"/>
    </source>
</evidence>
<organism evidence="8">
    <name type="scientific">Absidia glauca</name>
    <name type="common">Pin mould</name>
    <dbReference type="NCBI Taxonomy" id="4829"/>
    <lineage>
        <taxon>Eukaryota</taxon>
        <taxon>Fungi</taxon>
        <taxon>Fungi incertae sedis</taxon>
        <taxon>Mucoromycota</taxon>
        <taxon>Mucoromycotina</taxon>
        <taxon>Mucoromycetes</taxon>
        <taxon>Mucorales</taxon>
        <taxon>Cunninghamellaceae</taxon>
        <taxon>Absidia</taxon>
    </lineage>
</organism>
<dbReference type="Gene3D" id="1.10.1040.10">
    <property type="entry name" value="N-(1-d-carboxylethyl)-l-norvaline Dehydrogenase, domain 2"/>
    <property type="match status" value="1"/>
</dbReference>
<comment type="pathway">
    <text evidence="1">Lipid metabolism; fatty acid beta-oxidation.</text>
</comment>
<keyword evidence="5" id="KW-0520">NAD</keyword>
<dbReference type="PIRSF" id="PIRSF000105">
    <property type="entry name" value="HCDH"/>
    <property type="match status" value="1"/>
</dbReference>
<evidence type="ECO:0000256" key="4">
    <source>
        <dbReference type="PIRSR" id="PIRSR000105-1"/>
    </source>
</evidence>
<evidence type="ECO:0008006" key="10">
    <source>
        <dbReference type="Google" id="ProtNLM"/>
    </source>
</evidence>
<dbReference type="GO" id="GO:0006631">
    <property type="term" value="P:fatty acid metabolic process"/>
    <property type="evidence" value="ECO:0007669"/>
    <property type="project" value="InterPro"/>
</dbReference>
<evidence type="ECO:0000313" key="8">
    <source>
        <dbReference type="EMBL" id="SAM02777.1"/>
    </source>
</evidence>